<name>A0A1H3WKP5_BIZPA</name>
<proteinExistence type="inferred from homology"/>
<dbReference type="PANTHER" id="PTHR46268">
    <property type="entry name" value="STRESS RESPONSE PROTEIN NHAX"/>
    <property type="match status" value="1"/>
</dbReference>
<accession>A0A1H3WKP5</accession>
<organism evidence="3 4">
    <name type="scientific">Bizionia paragorgiae</name>
    <dbReference type="NCBI Taxonomy" id="283786"/>
    <lineage>
        <taxon>Bacteria</taxon>
        <taxon>Pseudomonadati</taxon>
        <taxon>Bacteroidota</taxon>
        <taxon>Flavobacteriia</taxon>
        <taxon>Flavobacteriales</taxon>
        <taxon>Flavobacteriaceae</taxon>
        <taxon>Bizionia</taxon>
    </lineage>
</organism>
<dbReference type="InterPro" id="IPR006015">
    <property type="entry name" value="Universal_stress_UspA"/>
</dbReference>
<dbReference type="Proteomes" id="UP000198846">
    <property type="component" value="Unassembled WGS sequence"/>
</dbReference>
<dbReference type="Pfam" id="PF00582">
    <property type="entry name" value="Usp"/>
    <property type="match status" value="1"/>
</dbReference>
<dbReference type="PRINTS" id="PR01438">
    <property type="entry name" value="UNVRSLSTRESS"/>
</dbReference>
<dbReference type="SUPFAM" id="SSF52402">
    <property type="entry name" value="Adenine nucleotide alpha hydrolases-like"/>
    <property type="match status" value="2"/>
</dbReference>
<dbReference type="Gene3D" id="3.40.50.620">
    <property type="entry name" value="HUPs"/>
    <property type="match status" value="2"/>
</dbReference>
<protein>
    <submittedName>
        <fullName evidence="3">Nucleotide-binding universal stress protein, UspA family</fullName>
    </submittedName>
</protein>
<keyword evidence="4" id="KW-1185">Reference proteome</keyword>
<dbReference type="EMBL" id="FNQK01000003">
    <property type="protein sequence ID" value="SDZ86974.1"/>
    <property type="molecule type" value="Genomic_DNA"/>
</dbReference>
<evidence type="ECO:0000256" key="1">
    <source>
        <dbReference type="ARBA" id="ARBA00008791"/>
    </source>
</evidence>
<evidence type="ECO:0000259" key="2">
    <source>
        <dbReference type="Pfam" id="PF00582"/>
    </source>
</evidence>
<dbReference type="InterPro" id="IPR006016">
    <property type="entry name" value="UspA"/>
</dbReference>
<dbReference type="AlphaFoldDB" id="A0A1H3WKP5"/>
<dbReference type="InterPro" id="IPR014729">
    <property type="entry name" value="Rossmann-like_a/b/a_fold"/>
</dbReference>
<reference evidence="4" key="1">
    <citation type="submission" date="2016-10" db="EMBL/GenBank/DDBJ databases">
        <authorList>
            <person name="Varghese N."/>
            <person name="Submissions S."/>
        </authorList>
    </citation>
    <scope>NUCLEOTIDE SEQUENCE [LARGE SCALE GENOMIC DNA]</scope>
    <source>
        <strain evidence="4">DSM 23842</strain>
    </source>
</reference>
<comment type="similarity">
    <text evidence="1">Belongs to the universal stress protein A family.</text>
</comment>
<evidence type="ECO:0000313" key="3">
    <source>
        <dbReference type="EMBL" id="SDZ86974.1"/>
    </source>
</evidence>
<dbReference type="PANTHER" id="PTHR46268:SF6">
    <property type="entry name" value="UNIVERSAL STRESS PROTEIN UP12"/>
    <property type="match status" value="1"/>
</dbReference>
<gene>
    <name evidence="3" type="ORF">SAMN04487990_103117</name>
</gene>
<dbReference type="CDD" id="cd00293">
    <property type="entry name" value="USP-like"/>
    <property type="match status" value="1"/>
</dbReference>
<evidence type="ECO:0000313" key="4">
    <source>
        <dbReference type="Proteomes" id="UP000198846"/>
    </source>
</evidence>
<dbReference type="OrthoDB" id="9788959at2"/>
<dbReference type="STRING" id="283786.SAMN04487990_103117"/>
<feature type="domain" description="UspA" evidence="2">
    <location>
        <begin position="3"/>
        <end position="146"/>
    </location>
</feature>
<sequence>MLSILLPTDFSANAMNAIKYALDFFKNQEVQFYFLNTYRNEFYDHKDLVTRKDFDAVLNTVKSQSQNNLECLLKEINENESNPKHRYHIISAFNTLLEEANEIVDSKNIDLIVMGTQGKSNERHIVFGSQAFQVLKYVQCPVLIIPSAYTNTAPKRILFPTNYLIPYKQRELELVSTLARRNRSEIDVVYISTVKKLSLRQEDNQEVIKEALVHNTVDFSIKNGKNITESIASHIQENNIDLLVMVNTQYSFLEDILFPSKLDEISLGLEIPLLALQNTSRK</sequence>
<dbReference type="RefSeq" id="WP_092132236.1">
    <property type="nucleotide sequence ID" value="NZ_FNQK01000003.1"/>
</dbReference>